<sequence length="515" mass="56169">MSNISLELPPALTIATPKTFSRRPLRRPASFSFQDKGFRLWSHRTYASQGSESTMPGSREQMEQDRDDPSSNYNSPTSPSPSSPTRQILRSIRRSVSSLSPRSGKHSSPTSPQDSSISRAARNSSSRIQGHDLSNPGYSDDLRHTAIVNKGVYAVSSGSSYRAYSQVDITRNHLPQISAPSSPSSSPRVPARMPGRHTDPMNSHSFSPISDNPWVPAKQHQRPHTALPTQTTFDQDQISIPRSQPTRGLSNSSAPAASVSTASRMADSNSNPEADAEFTSPSEFALFAEATSSLGILPSEPTPFAMQPRRASPPMRPQPYHYASQYALPAPRPQSYAPPPLQAPLPSFAAPPFAPPNFSQTHSFPMSQPYSVPGSDAPGQAQPSYHYHQHIHLAAPIPPANRSRSVPPTTATQHLHQRTPSAALPALPATMPPLPIRELSRQQMIAEALTGLDDGGPGSDDELPDYATSQAEANAVQRQAAAQRARELEEGWRRGRQQRAHKPWRAWEQNGWMQG</sequence>
<dbReference type="EMBL" id="MU004236">
    <property type="protein sequence ID" value="KAF2668509.1"/>
    <property type="molecule type" value="Genomic_DNA"/>
</dbReference>
<feature type="region of interest" description="Disordered" evidence="1">
    <location>
        <begin position="331"/>
        <end position="361"/>
    </location>
</feature>
<organism evidence="2 3">
    <name type="scientific">Microthyrium microscopicum</name>
    <dbReference type="NCBI Taxonomy" id="703497"/>
    <lineage>
        <taxon>Eukaryota</taxon>
        <taxon>Fungi</taxon>
        <taxon>Dikarya</taxon>
        <taxon>Ascomycota</taxon>
        <taxon>Pezizomycotina</taxon>
        <taxon>Dothideomycetes</taxon>
        <taxon>Dothideomycetes incertae sedis</taxon>
        <taxon>Microthyriales</taxon>
        <taxon>Microthyriaceae</taxon>
        <taxon>Microthyrium</taxon>
    </lineage>
</organism>
<name>A0A6A6U8C2_9PEZI</name>
<feature type="compositionally biased region" description="Basic and acidic residues" evidence="1">
    <location>
        <begin position="60"/>
        <end position="69"/>
    </location>
</feature>
<feature type="compositionally biased region" description="Low complexity" evidence="1">
    <location>
        <begin position="178"/>
        <end position="192"/>
    </location>
</feature>
<evidence type="ECO:0000313" key="2">
    <source>
        <dbReference type="EMBL" id="KAF2668509.1"/>
    </source>
</evidence>
<keyword evidence="3" id="KW-1185">Reference proteome</keyword>
<feature type="compositionally biased region" description="Basic residues" evidence="1">
    <location>
        <begin position="494"/>
        <end position="504"/>
    </location>
</feature>
<proteinExistence type="predicted"/>
<feature type="compositionally biased region" description="Basic and acidic residues" evidence="1">
    <location>
        <begin position="484"/>
        <end position="493"/>
    </location>
</feature>
<feature type="compositionally biased region" description="Low complexity" evidence="1">
    <location>
        <begin position="250"/>
        <end position="263"/>
    </location>
</feature>
<feature type="compositionally biased region" description="Polar residues" evidence="1">
    <location>
        <begin position="45"/>
        <end position="56"/>
    </location>
</feature>
<feature type="compositionally biased region" description="Pro residues" evidence="1">
    <location>
        <begin position="331"/>
        <end position="343"/>
    </location>
</feature>
<feature type="region of interest" description="Disordered" evidence="1">
    <location>
        <begin position="482"/>
        <end position="515"/>
    </location>
</feature>
<dbReference type="Proteomes" id="UP000799302">
    <property type="component" value="Unassembled WGS sequence"/>
</dbReference>
<accession>A0A6A6U8C2</accession>
<feature type="compositionally biased region" description="Low complexity" evidence="1">
    <location>
        <begin position="83"/>
        <end position="128"/>
    </location>
</feature>
<evidence type="ECO:0000256" key="1">
    <source>
        <dbReference type="SAM" id="MobiDB-lite"/>
    </source>
</evidence>
<feature type="region of interest" description="Disordered" evidence="1">
    <location>
        <begin position="44"/>
        <end position="140"/>
    </location>
</feature>
<feature type="compositionally biased region" description="Polar residues" evidence="1">
    <location>
        <begin position="200"/>
        <end position="210"/>
    </location>
</feature>
<reference evidence="2" key="1">
    <citation type="journal article" date="2020" name="Stud. Mycol.">
        <title>101 Dothideomycetes genomes: a test case for predicting lifestyles and emergence of pathogens.</title>
        <authorList>
            <person name="Haridas S."/>
            <person name="Albert R."/>
            <person name="Binder M."/>
            <person name="Bloem J."/>
            <person name="Labutti K."/>
            <person name="Salamov A."/>
            <person name="Andreopoulos B."/>
            <person name="Baker S."/>
            <person name="Barry K."/>
            <person name="Bills G."/>
            <person name="Bluhm B."/>
            <person name="Cannon C."/>
            <person name="Castanera R."/>
            <person name="Culley D."/>
            <person name="Daum C."/>
            <person name="Ezra D."/>
            <person name="Gonzalez J."/>
            <person name="Henrissat B."/>
            <person name="Kuo A."/>
            <person name="Liang C."/>
            <person name="Lipzen A."/>
            <person name="Lutzoni F."/>
            <person name="Magnuson J."/>
            <person name="Mondo S."/>
            <person name="Nolan M."/>
            <person name="Ohm R."/>
            <person name="Pangilinan J."/>
            <person name="Park H.-J."/>
            <person name="Ramirez L."/>
            <person name="Alfaro M."/>
            <person name="Sun H."/>
            <person name="Tritt A."/>
            <person name="Yoshinaga Y."/>
            <person name="Zwiers L.-H."/>
            <person name="Turgeon B."/>
            <person name="Goodwin S."/>
            <person name="Spatafora J."/>
            <person name="Crous P."/>
            <person name="Grigoriev I."/>
        </authorList>
    </citation>
    <scope>NUCLEOTIDE SEQUENCE</scope>
    <source>
        <strain evidence="2">CBS 115976</strain>
    </source>
</reference>
<protein>
    <submittedName>
        <fullName evidence="2">Uncharacterized protein</fullName>
    </submittedName>
</protein>
<feature type="region of interest" description="Disordered" evidence="1">
    <location>
        <begin position="175"/>
        <end position="278"/>
    </location>
</feature>
<feature type="region of interest" description="Disordered" evidence="1">
    <location>
        <begin position="296"/>
        <end position="318"/>
    </location>
</feature>
<dbReference type="AlphaFoldDB" id="A0A6A6U8C2"/>
<feature type="compositionally biased region" description="Polar residues" evidence="1">
    <location>
        <begin position="227"/>
        <end position="249"/>
    </location>
</feature>
<gene>
    <name evidence="2" type="ORF">BT63DRAFT_278989</name>
</gene>
<evidence type="ECO:0000313" key="3">
    <source>
        <dbReference type="Proteomes" id="UP000799302"/>
    </source>
</evidence>